<dbReference type="GO" id="GO:0015444">
    <property type="term" value="F:P-type magnesium transporter activity"/>
    <property type="evidence" value="ECO:0007669"/>
    <property type="project" value="UniProtKB-EC"/>
</dbReference>
<gene>
    <name evidence="22" type="ORF">AWB93_17955</name>
</gene>
<evidence type="ECO:0000256" key="15">
    <source>
        <dbReference type="ARBA" id="ARBA00023136"/>
    </source>
</evidence>
<evidence type="ECO:0000256" key="14">
    <source>
        <dbReference type="ARBA" id="ARBA00022989"/>
    </source>
</evidence>
<dbReference type="NCBIfam" id="TIGR01524">
    <property type="entry name" value="ATPase-IIIB_Mg"/>
    <property type="match status" value="1"/>
</dbReference>
<comment type="function">
    <text evidence="1">Mediates magnesium influx to the cytosol.</text>
</comment>
<comment type="subcellular location">
    <subcellularLocation>
        <location evidence="2">Cell inner membrane</location>
        <topology evidence="2">Multi-pass membrane protein</topology>
    </subcellularLocation>
</comment>
<evidence type="ECO:0000256" key="5">
    <source>
        <dbReference type="ARBA" id="ARBA00013555"/>
    </source>
</evidence>
<dbReference type="SUPFAM" id="SSF81653">
    <property type="entry name" value="Calcium ATPase, transduction domain A"/>
    <property type="match status" value="1"/>
</dbReference>
<feature type="domain" description="Cation-transporting P-type ATPase N-terminal" evidence="21">
    <location>
        <begin position="12"/>
        <end position="87"/>
    </location>
</feature>
<evidence type="ECO:0000256" key="3">
    <source>
        <dbReference type="ARBA" id="ARBA00008746"/>
    </source>
</evidence>
<evidence type="ECO:0000256" key="6">
    <source>
        <dbReference type="ARBA" id="ARBA00022475"/>
    </source>
</evidence>
<dbReference type="InterPro" id="IPR006415">
    <property type="entry name" value="P-type_ATPase_IIIB"/>
</dbReference>
<dbReference type="InterPro" id="IPR018303">
    <property type="entry name" value="ATPase_P-typ_P_site"/>
</dbReference>
<dbReference type="InterPro" id="IPR036412">
    <property type="entry name" value="HAD-like_sf"/>
</dbReference>
<dbReference type="AlphaFoldDB" id="A0A1X1R0L4"/>
<dbReference type="InterPro" id="IPR008250">
    <property type="entry name" value="ATPase_P-typ_transduc_dom_A_sf"/>
</dbReference>
<dbReference type="Pfam" id="PF00122">
    <property type="entry name" value="E1-E2_ATPase"/>
    <property type="match status" value="1"/>
</dbReference>
<evidence type="ECO:0000256" key="16">
    <source>
        <dbReference type="ARBA" id="ARBA00029806"/>
    </source>
</evidence>
<dbReference type="SMART" id="SM00831">
    <property type="entry name" value="Cation_ATPase_N"/>
    <property type="match status" value="1"/>
</dbReference>
<keyword evidence="12" id="KW-0460">Magnesium</keyword>
<keyword evidence="9 20" id="KW-0812">Transmembrane</keyword>
<evidence type="ECO:0000256" key="12">
    <source>
        <dbReference type="ARBA" id="ARBA00022842"/>
    </source>
</evidence>
<dbReference type="PANTHER" id="PTHR42861">
    <property type="entry name" value="CALCIUM-TRANSPORTING ATPASE"/>
    <property type="match status" value="1"/>
</dbReference>
<keyword evidence="8" id="KW-0597">Phosphoprotein</keyword>
<comment type="caution">
    <text evidence="22">The sequence shown here is derived from an EMBL/GenBank/DDBJ whole genome shotgun (WGS) entry which is preliminary data.</text>
</comment>
<feature type="transmembrane region" description="Helical" evidence="20">
    <location>
        <begin position="253"/>
        <end position="273"/>
    </location>
</feature>
<keyword evidence="11" id="KW-0067">ATP-binding</keyword>
<dbReference type="InterPro" id="IPR006068">
    <property type="entry name" value="ATPase_P-typ_cation-transptr_C"/>
</dbReference>
<evidence type="ECO:0000256" key="18">
    <source>
        <dbReference type="ARBA" id="ARBA00049360"/>
    </source>
</evidence>
<evidence type="ECO:0000256" key="4">
    <source>
        <dbReference type="ARBA" id="ARBA00012786"/>
    </source>
</evidence>
<dbReference type="PRINTS" id="PR01836">
    <property type="entry name" value="MGATPASE"/>
</dbReference>
<evidence type="ECO:0000256" key="2">
    <source>
        <dbReference type="ARBA" id="ARBA00004429"/>
    </source>
</evidence>
<dbReference type="GO" id="GO:0016887">
    <property type="term" value="F:ATP hydrolysis activity"/>
    <property type="evidence" value="ECO:0007669"/>
    <property type="project" value="InterPro"/>
</dbReference>
<evidence type="ECO:0000256" key="11">
    <source>
        <dbReference type="ARBA" id="ARBA00022840"/>
    </source>
</evidence>
<dbReference type="Gene3D" id="1.20.1110.10">
    <property type="entry name" value="Calcium-transporting ATPase, transmembrane domain"/>
    <property type="match status" value="1"/>
</dbReference>
<dbReference type="EMBL" id="LQOK01000039">
    <property type="protein sequence ID" value="ORU97520.1"/>
    <property type="molecule type" value="Genomic_DNA"/>
</dbReference>
<keyword evidence="6" id="KW-1003">Cell membrane</keyword>
<dbReference type="Pfam" id="PF00690">
    <property type="entry name" value="Cation_ATPase_N"/>
    <property type="match status" value="1"/>
</dbReference>
<dbReference type="SUPFAM" id="SSF81665">
    <property type="entry name" value="Calcium ATPase, transmembrane domain M"/>
    <property type="match status" value="1"/>
</dbReference>
<dbReference type="NCBIfam" id="TIGR01494">
    <property type="entry name" value="ATPase_P-type"/>
    <property type="match status" value="2"/>
</dbReference>
<dbReference type="GO" id="GO:0005524">
    <property type="term" value="F:ATP binding"/>
    <property type="evidence" value="ECO:0007669"/>
    <property type="project" value="UniProtKB-KW"/>
</dbReference>
<evidence type="ECO:0000256" key="10">
    <source>
        <dbReference type="ARBA" id="ARBA00022741"/>
    </source>
</evidence>
<dbReference type="InterPro" id="IPR004014">
    <property type="entry name" value="ATPase_P-typ_cation-transptr_N"/>
</dbReference>
<evidence type="ECO:0000256" key="17">
    <source>
        <dbReference type="ARBA" id="ARBA00047295"/>
    </source>
</evidence>
<accession>A0A1X1R0L4</accession>
<feature type="transmembrane region" description="Helical" evidence="20">
    <location>
        <begin position="749"/>
        <end position="767"/>
    </location>
</feature>
<evidence type="ECO:0000259" key="21">
    <source>
        <dbReference type="SMART" id="SM00831"/>
    </source>
</evidence>
<dbReference type="PROSITE" id="PS00154">
    <property type="entry name" value="ATPASE_E1_E2"/>
    <property type="match status" value="1"/>
</dbReference>
<dbReference type="Pfam" id="PF00702">
    <property type="entry name" value="Hydrolase"/>
    <property type="match status" value="1"/>
</dbReference>
<dbReference type="SFLD" id="SFLDS00003">
    <property type="entry name" value="Haloacid_Dehalogenase"/>
    <property type="match status" value="1"/>
</dbReference>
<reference evidence="22 23" key="1">
    <citation type="submission" date="2016-01" db="EMBL/GenBank/DDBJ databases">
        <title>The new phylogeny of the genus Mycobacterium.</title>
        <authorList>
            <person name="Tarcisio F."/>
            <person name="Conor M."/>
            <person name="Antonella G."/>
            <person name="Elisabetta G."/>
            <person name="Giulia F.S."/>
            <person name="Sara T."/>
            <person name="Anna F."/>
            <person name="Clotilde B."/>
            <person name="Roberto B."/>
            <person name="Veronica D.S."/>
            <person name="Fabio R."/>
            <person name="Monica P."/>
            <person name="Olivier J."/>
            <person name="Enrico T."/>
            <person name="Nicola S."/>
        </authorList>
    </citation>
    <scope>NUCLEOTIDE SEQUENCE [LARGE SCALE GENOMIC DNA]</scope>
    <source>
        <strain evidence="22 23">DSM 44277</strain>
    </source>
</reference>
<evidence type="ECO:0000256" key="7">
    <source>
        <dbReference type="ARBA" id="ARBA00022519"/>
    </source>
</evidence>
<dbReference type="InterPro" id="IPR001757">
    <property type="entry name" value="P_typ_ATPase"/>
</dbReference>
<dbReference type="GO" id="GO:0005886">
    <property type="term" value="C:plasma membrane"/>
    <property type="evidence" value="ECO:0007669"/>
    <property type="project" value="UniProtKB-SubCell"/>
</dbReference>
<evidence type="ECO:0000256" key="19">
    <source>
        <dbReference type="SAM" id="MobiDB-lite"/>
    </source>
</evidence>
<evidence type="ECO:0000256" key="9">
    <source>
        <dbReference type="ARBA" id="ARBA00022692"/>
    </source>
</evidence>
<dbReference type="Gene3D" id="3.40.1110.10">
    <property type="entry name" value="Calcium-transporting ATPase, cytoplasmic domain N"/>
    <property type="match status" value="1"/>
</dbReference>
<dbReference type="InterPro" id="IPR044492">
    <property type="entry name" value="P_typ_ATPase_HD_dom"/>
</dbReference>
<evidence type="ECO:0000256" key="13">
    <source>
        <dbReference type="ARBA" id="ARBA00022967"/>
    </source>
</evidence>
<dbReference type="InterPro" id="IPR023298">
    <property type="entry name" value="ATPase_P-typ_TM_dom_sf"/>
</dbReference>
<feature type="transmembrane region" description="Helical" evidence="20">
    <location>
        <begin position="779"/>
        <end position="800"/>
    </location>
</feature>
<keyword evidence="23" id="KW-1185">Reference proteome</keyword>
<feature type="transmembrane region" description="Helical" evidence="20">
    <location>
        <begin position="724"/>
        <end position="743"/>
    </location>
</feature>
<dbReference type="SFLD" id="SFLDG00002">
    <property type="entry name" value="C1.7:_P-type_atpase_like"/>
    <property type="match status" value="1"/>
</dbReference>
<comment type="similarity">
    <text evidence="3">Belongs to the cation transport ATPase (P-type) (TC 3.A.3) family. Type IIIB subfamily.</text>
</comment>
<proteinExistence type="inferred from homology"/>
<sequence length="892" mass="95132">MVPVPAIREPLTAHAVSAAGVEAVLDWLDSSADGLSSAEAVERLESHGPNAIHIHRVSALAVLARQLKNAVLILLAVTAVLSYALGDHSQALIIGTILAASIGLGFFNEYRAEQAAAALHSRIRHTAIVRRDGSFADIDVRDVVPGDVIRLSLGQAVPADVRLIETAALECDESILSGESTGSEKSPEPVPADAALTDMTDLAFMGTVVSAGEGLAVAYATGDRAEFGRIAAGLGERQPETDFQAGLRRFSYLLLRVAVALTVLILVTNLMLHRPLINSALFALAIAVSITPQLLPAVVSTSLATGSRQLAKAKVLVKRLVCIEDFGDIDILITDKTGTLTEGRISLVDAVNPSGEHADSVLRLALLASDGDLAAGGAATNALDVALWDHADARHLVGDDATRLAFLPFDHTRRATSALVDDRGKRLLVVKGAPEQVLARCPDTPQDARQTLSALFAAGRRVIAVAVKPAPQLATITPDDEAELTLTGFCVFADEPKSAARQSLARLADLAIEVKIATGDNPQVAEKVCADLGLASKGTITGAQLELLGDEEFADAAQHNSIFARISPEQKARLVTAARRTGRSVGFLGDGVNDALALHAADVGISVDTAADVAKDAADVVLLEKDLGVLATGVATGRRIFANTIKYVFMGTSSNFGNTFSAAAASAFLPFLPMLASQILLCNLLYDASQLAIPTDRVDEEQCDAPSHWNVAFIRRFMLTFGPINSMFDFLTFGFMLGILHAGEVTFHTGWFLENLLTQTFIVFAIRTRRVPFMRSRPGALLTATLLSVDVIGFVLTVTPLGRKLGFVPLPWQFYVALAVFIVLYLLLVEVTKKAFYSEPMRVFGQPYRTRDLSHVIARRAARFVHSDTNTRRRVPPGPASARKRAEDIDAG</sequence>
<keyword evidence="10" id="KW-0547">Nucleotide-binding</keyword>
<keyword evidence="14 20" id="KW-1133">Transmembrane helix</keyword>
<dbReference type="Proteomes" id="UP000193990">
    <property type="component" value="Unassembled WGS sequence"/>
</dbReference>
<dbReference type="STRING" id="56425.AWB93_17955"/>
<dbReference type="InterPro" id="IPR023214">
    <property type="entry name" value="HAD_sf"/>
</dbReference>
<keyword evidence="7" id="KW-0997">Cell inner membrane</keyword>
<dbReference type="SUPFAM" id="SSF56784">
    <property type="entry name" value="HAD-like"/>
    <property type="match status" value="1"/>
</dbReference>
<evidence type="ECO:0000256" key="8">
    <source>
        <dbReference type="ARBA" id="ARBA00022553"/>
    </source>
</evidence>
<name>A0A1X1R0L4_MYCBE</name>
<feature type="transmembrane region" description="Helical" evidence="20">
    <location>
        <begin position="67"/>
        <end position="85"/>
    </location>
</feature>
<evidence type="ECO:0000313" key="23">
    <source>
        <dbReference type="Proteomes" id="UP000193990"/>
    </source>
</evidence>
<dbReference type="EC" id="7.2.2.14" evidence="4"/>
<organism evidence="22 23">
    <name type="scientific">Mycobacterium bohemicum</name>
    <dbReference type="NCBI Taxonomy" id="56425"/>
    <lineage>
        <taxon>Bacteria</taxon>
        <taxon>Bacillati</taxon>
        <taxon>Actinomycetota</taxon>
        <taxon>Actinomycetes</taxon>
        <taxon>Mycobacteriales</taxon>
        <taxon>Mycobacteriaceae</taxon>
        <taxon>Mycobacterium</taxon>
    </lineage>
</organism>
<evidence type="ECO:0000256" key="20">
    <source>
        <dbReference type="SAM" id="Phobius"/>
    </source>
</evidence>
<keyword evidence="15 20" id="KW-0472">Membrane</keyword>
<keyword evidence="13" id="KW-1278">Translocase</keyword>
<feature type="transmembrane region" description="Helical" evidence="20">
    <location>
        <begin position="812"/>
        <end position="832"/>
    </location>
</feature>
<dbReference type="InterPro" id="IPR059000">
    <property type="entry name" value="ATPase_P-type_domA"/>
</dbReference>
<feature type="transmembrane region" description="Helical" evidence="20">
    <location>
        <begin position="279"/>
        <end position="304"/>
    </location>
</feature>
<feature type="transmembrane region" description="Helical" evidence="20">
    <location>
        <begin position="91"/>
        <end position="107"/>
    </location>
</feature>
<dbReference type="Gene3D" id="2.70.150.10">
    <property type="entry name" value="Calcium-transporting ATPase, cytoplasmic transduction domain A"/>
    <property type="match status" value="1"/>
</dbReference>
<comment type="catalytic activity">
    <reaction evidence="18">
        <text>ATP + H2O = ADP + phosphate + H(+)</text>
        <dbReference type="Rhea" id="RHEA:13065"/>
        <dbReference type="ChEBI" id="CHEBI:15377"/>
        <dbReference type="ChEBI" id="CHEBI:15378"/>
        <dbReference type="ChEBI" id="CHEBI:30616"/>
        <dbReference type="ChEBI" id="CHEBI:43474"/>
        <dbReference type="ChEBI" id="CHEBI:456216"/>
    </reaction>
</comment>
<comment type="catalytic activity">
    <reaction evidence="17">
        <text>Mg(2+)(out) + ATP + H2O = Mg(2+)(in) + ADP + phosphate + H(+)</text>
        <dbReference type="Rhea" id="RHEA:10260"/>
        <dbReference type="ChEBI" id="CHEBI:15377"/>
        <dbReference type="ChEBI" id="CHEBI:15378"/>
        <dbReference type="ChEBI" id="CHEBI:18420"/>
        <dbReference type="ChEBI" id="CHEBI:30616"/>
        <dbReference type="ChEBI" id="CHEBI:43474"/>
        <dbReference type="ChEBI" id="CHEBI:456216"/>
        <dbReference type="EC" id="7.2.2.14"/>
    </reaction>
</comment>
<dbReference type="Pfam" id="PF00689">
    <property type="entry name" value="Cation_ATPase_C"/>
    <property type="match status" value="1"/>
</dbReference>
<evidence type="ECO:0000313" key="22">
    <source>
        <dbReference type="EMBL" id="ORU97520.1"/>
    </source>
</evidence>
<dbReference type="SFLD" id="SFLDF00027">
    <property type="entry name" value="p-type_atpase"/>
    <property type="match status" value="1"/>
</dbReference>
<dbReference type="Gene3D" id="3.40.50.1000">
    <property type="entry name" value="HAD superfamily/HAD-like"/>
    <property type="match status" value="1"/>
</dbReference>
<protein>
    <recommendedName>
        <fullName evidence="5">Magnesium-transporting ATPase, P-type 1</fullName>
        <ecNumber evidence="4">7.2.2.14</ecNumber>
    </recommendedName>
    <alternativeName>
        <fullName evidence="16">Mg(2+) transport ATPase, P-type 1</fullName>
    </alternativeName>
</protein>
<dbReference type="InterPro" id="IPR023299">
    <property type="entry name" value="ATPase_P-typ_cyto_dom_N"/>
</dbReference>
<feature type="region of interest" description="Disordered" evidence="19">
    <location>
        <begin position="868"/>
        <end position="892"/>
    </location>
</feature>
<evidence type="ECO:0000256" key="1">
    <source>
        <dbReference type="ARBA" id="ARBA00003954"/>
    </source>
</evidence>